<dbReference type="Pfam" id="PF00107">
    <property type="entry name" value="ADH_zinc_N"/>
    <property type="match status" value="1"/>
</dbReference>
<feature type="domain" description="Alcohol dehydrogenase-like C-terminal" evidence="8">
    <location>
        <begin position="149"/>
        <end position="249"/>
    </location>
</feature>
<keyword evidence="7" id="KW-0472">Membrane</keyword>
<dbReference type="AlphaFoldDB" id="A0A6J4IT42"/>
<keyword evidence="7" id="KW-0812">Transmembrane</keyword>
<dbReference type="InterPro" id="IPR013149">
    <property type="entry name" value="ADH-like_C"/>
</dbReference>
<dbReference type="GO" id="GO:0016491">
    <property type="term" value="F:oxidoreductase activity"/>
    <property type="evidence" value="ECO:0007669"/>
    <property type="project" value="UniProtKB-KW"/>
</dbReference>
<reference evidence="10" key="1">
    <citation type="submission" date="2020-02" db="EMBL/GenBank/DDBJ databases">
        <authorList>
            <person name="Meier V. D."/>
        </authorList>
    </citation>
    <scope>NUCLEOTIDE SEQUENCE</scope>
    <source>
        <strain evidence="10">AVDCRST_MAG76</strain>
    </source>
</reference>
<gene>
    <name evidence="10" type="ORF">AVDCRST_MAG76-2741</name>
</gene>
<evidence type="ECO:0000256" key="4">
    <source>
        <dbReference type="ARBA" id="ARBA00022833"/>
    </source>
</evidence>
<dbReference type="InterPro" id="IPR002328">
    <property type="entry name" value="ADH_Zn_CS"/>
</dbReference>
<keyword evidence="7" id="KW-1133">Transmembrane helix</keyword>
<evidence type="ECO:0000256" key="2">
    <source>
        <dbReference type="ARBA" id="ARBA00008072"/>
    </source>
</evidence>
<evidence type="ECO:0000259" key="8">
    <source>
        <dbReference type="Pfam" id="PF00107"/>
    </source>
</evidence>
<dbReference type="InterPro" id="IPR013154">
    <property type="entry name" value="ADH-like_N"/>
</dbReference>
<proteinExistence type="inferred from homology"/>
<evidence type="ECO:0000256" key="3">
    <source>
        <dbReference type="ARBA" id="ARBA00022723"/>
    </source>
</evidence>
<dbReference type="PANTHER" id="PTHR43350">
    <property type="entry name" value="NAD-DEPENDENT ALCOHOL DEHYDROGENASE"/>
    <property type="match status" value="1"/>
</dbReference>
<evidence type="ECO:0000256" key="5">
    <source>
        <dbReference type="ARBA" id="ARBA00023002"/>
    </source>
</evidence>
<evidence type="ECO:0000256" key="6">
    <source>
        <dbReference type="RuleBase" id="RU361277"/>
    </source>
</evidence>
<dbReference type="InterPro" id="IPR036291">
    <property type="entry name" value="NAD(P)-bd_dom_sf"/>
</dbReference>
<dbReference type="Gene3D" id="3.90.180.10">
    <property type="entry name" value="Medium-chain alcohol dehydrogenases, catalytic domain"/>
    <property type="match status" value="2"/>
</dbReference>
<evidence type="ECO:0000259" key="9">
    <source>
        <dbReference type="Pfam" id="PF08240"/>
    </source>
</evidence>
<evidence type="ECO:0000313" key="10">
    <source>
        <dbReference type="EMBL" id="CAA9259456.1"/>
    </source>
</evidence>
<dbReference type="PROSITE" id="PS00059">
    <property type="entry name" value="ADH_ZINC"/>
    <property type="match status" value="1"/>
</dbReference>
<comment type="cofactor">
    <cofactor evidence="1 6">
        <name>Zn(2+)</name>
        <dbReference type="ChEBI" id="CHEBI:29105"/>
    </cofactor>
</comment>
<dbReference type="SUPFAM" id="SSF51735">
    <property type="entry name" value="NAD(P)-binding Rossmann-fold domains"/>
    <property type="match status" value="1"/>
</dbReference>
<evidence type="ECO:0000256" key="7">
    <source>
        <dbReference type="SAM" id="Phobius"/>
    </source>
</evidence>
<keyword evidence="5" id="KW-0560">Oxidoreductase</keyword>
<dbReference type="GO" id="GO:0008270">
    <property type="term" value="F:zinc ion binding"/>
    <property type="evidence" value="ECO:0007669"/>
    <property type="project" value="InterPro"/>
</dbReference>
<feature type="transmembrane region" description="Helical" evidence="7">
    <location>
        <begin position="141"/>
        <end position="162"/>
    </location>
</feature>
<dbReference type="PANTHER" id="PTHR43350:SF19">
    <property type="entry name" value="D-GULOSIDE 3-DEHYDROGENASE"/>
    <property type="match status" value="1"/>
</dbReference>
<dbReference type="EMBL" id="CADCSZ010000165">
    <property type="protein sequence ID" value="CAA9259456.1"/>
    <property type="molecule type" value="Genomic_DNA"/>
</dbReference>
<dbReference type="InterPro" id="IPR011032">
    <property type="entry name" value="GroES-like_sf"/>
</dbReference>
<sequence>MTKRDRAAVLAAPGRVELVTVPQADPGPSEVRVALAGSGVCGSNLPVWEGRPWFRYPLGPGAPGHEGWGHVDAVGDDVVSPPVGTPVAVLADGAFAESAVVAAERVVPLPGRLGDGAFPGEALGCGFNVAARSDFGPDKTVAVVGVGFLGAVIVAVAARSGARVIAISRRPFALEVAREMGAAEALAMHDRHRVIAAVGELTGGRLCDIVVEAVGAQEPLDLAGHLTRERGRLVIAGFHQDGPRTVDLQLWNWRGIDIVNAHERDPQVSLAGIRAAVDAVSAGWLDPAPLCTHAFPLDRLGDAMDAMVERPPGFLKAVVTT</sequence>
<name>A0A6J4IT42_9ACTN</name>
<dbReference type="Pfam" id="PF08240">
    <property type="entry name" value="ADH_N"/>
    <property type="match status" value="1"/>
</dbReference>
<dbReference type="Gene3D" id="3.40.50.720">
    <property type="entry name" value="NAD(P)-binding Rossmann-like Domain"/>
    <property type="match status" value="1"/>
</dbReference>
<comment type="similarity">
    <text evidence="2 6">Belongs to the zinc-containing alcohol dehydrogenase family.</text>
</comment>
<keyword evidence="4 6" id="KW-0862">Zinc</keyword>
<protein>
    <submittedName>
        <fullName evidence="10">Threonine dehydrogenase and related Zn-dependent dehydrogenases</fullName>
    </submittedName>
</protein>
<evidence type="ECO:0000256" key="1">
    <source>
        <dbReference type="ARBA" id="ARBA00001947"/>
    </source>
</evidence>
<dbReference type="CDD" id="cd08269">
    <property type="entry name" value="Zn_ADH9"/>
    <property type="match status" value="1"/>
</dbReference>
<keyword evidence="3 6" id="KW-0479">Metal-binding</keyword>
<accession>A0A6J4IT42</accession>
<feature type="domain" description="Alcohol dehydrogenase-like N-terminal" evidence="9">
    <location>
        <begin position="27"/>
        <end position="110"/>
    </location>
</feature>
<dbReference type="SUPFAM" id="SSF50129">
    <property type="entry name" value="GroES-like"/>
    <property type="match status" value="1"/>
</dbReference>
<organism evidence="10">
    <name type="scientific">uncultured Acidimicrobiales bacterium</name>
    <dbReference type="NCBI Taxonomy" id="310071"/>
    <lineage>
        <taxon>Bacteria</taxon>
        <taxon>Bacillati</taxon>
        <taxon>Actinomycetota</taxon>
        <taxon>Acidimicrobiia</taxon>
        <taxon>Acidimicrobiales</taxon>
        <taxon>environmental samples</taxon>
    </lineage>
</organism>